<dbReference type="Pfam" id="PF00249">
    <property type="entry name" value="Myb_DNA-binding"/>
    <property type="match status" value="4"/>
</dbReference>
<evidence type="ECO:0000259" key="8">
    <source>
        <dbReference type="PROSITE" id="PS51294"/>
    </source>
</evidence>
<dbReference type="Gene3D" id="1.10.10.60">
    <property type="entry name" value="Homeodomain-like"/>
    <property type="match status" value="5"/>
</dbReference>
<name>A0A8K0E0K6_9ROSA</name>
<feature type="compositionally biased region" description="Basic residues" evidence="6">
    <location>
        <begin position="892"/>
        <end position="906"/>
    </location>
</feature>
<dbReference type="EMBL" id="VOIH02000009">
    <property type="protein sequence ID" value="KAF3437205.1"/>
    <property type="molecule type" value="Genomic_DNA"/>
</dbReference>
<dbReference type="InterPro" id="IPR009057">
    <property type="entry name" value="Homeodomain-like_sf"/>
</dbReference>
<dbReference type="CDD" id="cd00167">
    <property type="entry name" value="SANT"/>
    <property type="match status" value="4"/>
</dbReference>
<evidence type="ECO:0000256" key="3">
    <source>
        <dbReference type="ARBA" id="ARBA00023125"/>
    </source>
</evidence>
<feature type="region of interest" description="Disordered" evidence="6">
    <location>
        <begin position="831"/>
        <end position="953"/>
    </location>
</feature>
<feature type="region of interest" description="Disordered" evidence="6">
    <location>
        <begin position="40"/>
        <end position="72"/>
    </location>
</feature>
<dbReference type="GO" id="GO:0042795">
    <property type="term" value="P:snRNA transcription by RNA polymerase II"/>
    <property type="evidence" value="ECO:0007669"/>
    <property type="project" value="TreeGrafter"/>
</dbReference>
<feature type="domain" description="HTH myb-type" evidence="8">
    <location>
        <begin position="450"/>
        <end position="505"/>
    </location>
</feature>
<feature type="domain" description="Myb-like" evidence="7">
    <location>
        <begin position="503"/>
        <end position="554"/>
    </location>
</feature>
<feature type="domain" description="Myb-like" evidence="7">
    <location>
        <begin position="555"/>
        <end position="605"/>
    </location>
</feature>
<feature type="domain" description="Myb-like" evidence="7">
    <location>
        <begin position="307"/>
        <end position="396"/>
    </location>
</feature>
<evidence type="ECO:0000256" key="5">
    <source>
        <dbReference type="ARBA" id="ARBA00023242"/>
    </source>
</evidence>
<feature type="domain" description="HTH myb-type" evidence="8">
    <location>
        <begin position="397"/>
        <end position="449"/>
    </location>
</feature>
<feature type="compositionally biased region" description="Acidic residues" evidence="6">
    <location>
        <begin position="8"/>
        <end position="28"/>
    </location>
</feature>
<accession>A0A8K0E0K6</accession>
<dbReference type="GO" id="GO:0042796">
    <property type="term" value="P:snRNA transcription by RNA polymerase III"/>
    <property type="evidence" value="ECO:0007669"/>
    <property type="project" value="TreeGrafter"/>
</dbReference>
<feature type="compositionally biased region" description="Basic residues" evidence="6">
    <location>
        <begin position="922"/>
        <end position="932"/>
    </location>
</feature>
<feature type="domain" description="HTH myb-type" evidence="8">
    <location>
        <begin position="555"/>
        <end position="609"/>
    </location>
</feature>
<feature type="compositionally biased region" description="Basic and acidic residues" evidence="6">
    <location>
        <begin position="786"/>
        <end position="795"/>
    </location>
</feature>
<keyword evidence="4" id="KW-0804">Transcription</keyword>
<evidence type="ECO:0000256" key="2">
    <source>
        <dbReference type="ARBA" id="ARBA00023015"/>
    </source>
</evidence>
<dbReference type="PROSITE" id="PS50090">
    <property type="entry name" value="MYB_LIKE"/>
    <property type="match status" value="5"/>
</dbReference>
<evidence type="ECO:0000256" key="4">
    <source>
        <dbReference type="ARBA" id="ARBA00023163"/>
    </source>
</evidence>
<dbReference type="InterPro" id="IPR017930">
    <property type="entry name" value="Myb_dom"/>
</dbReference>
<evidence type="ECO:0000313" key="10">
    <source>
        <dbReference type="Proteomes" id="UP000796880"/>
    </source>
</evidence>
<feature type="compositionally biased region" description="Polar residues" evidence="6">
    <location>
        <begin position="796"/>
        <end position="807"/>
    </location>
</feature>
<feature type="domain" description="HTH myb-type" evidence="8">
    <location>
        <begin position="509"/>
        <end position="550"/>
    </location>
</feature>
<organism evidence="9 10">
    <name type="scientific">Rhamnella rubrinervis</name>
    <dbReference type="NCBI Taxonomy" id="2594499"/>
    <lineage>
        <taxon>Eukaryota</taxon>
        <taxon>Viridiplantae</taxon>
        <taxon>Streptophyta</taxon>
        <taxon>Embryophyta</taxon>
        <taxon>Tracheophyta</taxon>
        <taxon>Spermatophyta</taxon>
        <taxon>Magnoliopsida</taxon>
        <taxon>eudicotyledons</taxon>
        <taxon>Gunneridae</taxon>
        <taxon>Pentapetalae</taxon>
        <taxon>rosids</taxon>
        <taxon>fabids</taxon>
        <taxon>Rosales</taxon>
        <taxon>Rhamnaceae</taxon>
        <taxon>rhamnoid group</taxon>
        <taxon>Rhamneae</taxon>
        <taxon>Rhamnella</taxon>
    </lineage>
</organism>
<dbReference type="GO" id="GO:0005634">
    <property type="term" value="C:nucleus"/>
    <property type="evidence" value="ECO:0007669"/>
    <property type="project" value="UniProtKB-SubCell"/>
</dbReference>
<feature type="compositionally biased region" description="Basic and acidic residues" evidence="6">
    <location>
        <begin position="708"/>
        <end position="722"/>
    </location>
</feature>
<evidence type="ECO:0000256" key="6">
    <source>
        <dbReference type="SAM" id="MobiDB-lite"/>
    </source>
</evidence>
<dbReference type="InterPro" id="IPR001005">
    <property type="entry name" value="SANT/Myb"/>
</dbReference>
<feature type="compositionally biased region" description="Basic and acidic residues" evidence="6">
    <location>
        <begin position="933"/>
        <end position="945"/>
    </location>
</feature>
<feature type="compositionally biased region" description="Acidic residues" evidence="6">
    <location>
        <begin position="60"/>
        <end position="71"/>
    </location>
</feature>
<sequence length="1109" mass="125186">MFPRSETQEEDEEEELAGSDGDEGFDEDMEALRRACMLTGANPDDLVDPTSVRAVSTAPEFEDSDSDEEDHEVLRKIKDRFSIPFKSFQPLTLKPLCSLPPIASDGEEDDLETLRAIKKRFAAYDNDTLKSDNKNSSKKEDHDHSSFKFACPTTHQAGDNIAVQPSASIGSYQSDPCKPSALASNYSSFPNSAKVFMDAIKKNRACQRFLQSKLVHIEAKIAENKKLKYDVKILKDFQVACKSITGRALSQKKDPRVQLISMKKSLASDNTKHPDKRISAIYYGPVENSQVAHYRMALEKLPLALHRKNWSEAEKRSLEKGIRQQFQEMAWRLSYSEGSYGNSNDLDSILVSIKDLDITEEDIRKFLPKVNWEQLASMYVSGRSGAECEARWLNFEDPLINHNPWTAQEDKTLLFLVQEKGISNWFDIALSLGTNRTPFQCLARYQRSLNVSILKREWTKDEDANLRSAVESFGEGNWQEVASVLEGRTGTQCSNRWKKSLHPTRERVGRWSPNEDKCLKVAQMLFGSKNWKKIAQFVPGRTEVQCRERWVNSLDPSLKWGNWTEEEDSNLRAAIAEHGHCWAKVAECMPQRTDNMCRRRWKKLFPHEVLLLQEERRIQKAALICNFVDREWERPAIGPKDFLLSPMITHTEDTNQSAKQTRKRRGGSDSGKKKKLPSCKVPEKRSKKSRKKAQICPEEDMEVNNGEGQEHTMKKKTSDTKMKKNLVKPPSGRKETIEPDESVDGLQLQPESLNLTSFNDWIDTPAGIENTTLAEKRRPRKLQCKRNIDTEKSAEHQNSMKSLSSGSLKDANHQLDHLSCLVSTQSTVINGEDIDTCGGNDNGKKTAPNSCSKRKSCRQLANGCSSGPPVRSRELSIGNGDSDERSSDSMTSRKRSSAHKQQHKKNKGTERTEEMQDVALVYRRRNGPKRPKHGDLSRSDQHLGETDGDGTTLASFVRNKSKKRKHEVADRTNLACFPLNNPKELETFPGFDQPRDGNSVPTVMQHDALTCDSGVQEKFSSCHADSTCLEDNRRVLAAENEPCELNPVEGQNAAFHELVTEQVSNGVEGDLEDGDVTLACFLRQCKSKEEKAPICINGFQACSSSKMVN</sequence>
<evidence type="ECO:0000259" key="7">
    <source>
        <dbReference type="PROSITE" id="PS50090"/>
    </source>
</evidence>
<dbReference type="SMART" id="SM00717">
    <property type="entry name" value="SANT"/>
    <property type="match status" value="5"/>
</dbReference>
<feature type="domain" description="Myb-like" evidence="7">
    <location>
        <begin position="450"/>
        <end position="501"/>
    </location>
</feature>
<gene>
    <name evidence="9" type="ORF">FNV43_RR19958</name>
</gene>
<evidence type="ECO:0000313" key="9">
    <source>
        <dbReference type="EMBL" id="KAF3437205.1"/>
    </source>
</evidence>
<keyword evidence="10" id="KW-1185">Reference proteome</keyword>
<proteinExistence type="predicted"/>
<comment type="caution">
    <text evidence="9">The sequence shown here is derived from an EMBL/GenBank/DDBJ whole genome shotgun (WGS) entry which is preliminary data.</text>
</comment>
<feature type="domain" description="Myb-like" evidence="7">
    <location>
        <begin position="397"/>
        <end position="449"/>
    </location>
</feature>
<dbReference type="GO" id="GO:0000978">
    <property type="term" value="F:RNA polymerase II cis-regulatory region sequence-specific DNA binding"/>
    <property type="evidence" value="ECO:0007669"/>
    <property type="project" value="TreeGrafter"/>
</dbReference>
<feature type="compositionally biased region" description="Basic and acidic residues" evidence="6">
    <location>
        <begin position="128"/>
        <end position="146"/>
    </location>
</feature>
<dbReference type="SUPFAM" id="SSF46689">
    <property type="entry name" value="Homeodomain-like"/>
    <property type="match status" value="3"/>
</dbReference>
<dbReference type="Proteomes" id="UP000796880">
    <property type="component" value="Unassembled WGS sequence"/>
</dbReference>
<dbReference type="PROSITE" id="PS51294">
    <property type="entry name" value="HTH_MYB"/>
    <property type="match status" value="4"/>
</dbReference>
<dbReference type="GO" id="GO:0019185">
    <property type="term" value="C:snRNA-activating protein complex"/>
    <property type="evidence" value="ECO:0007669"/>
    <property type="project" value="TreeGrafter"/>
</dbReference>
<dbReference type="PANTHER" id="PTHR46621">
    <property type="entry name" value="SNRNA-ACTIVATING PROTEIN COMPLEX SUBUNIT 4"/>
    <property type="match status" value="1"/>
</dbReference>
<dbReference type="OrthoDB" id="2143914at2759"/>
<dbReference type="GO" id="GO:0001006">
    <property type="term" value="F:RNA polymerase III type 3 promoter sequence-specific DNA binding"/>
    <property type="evidence" value="ECO:0007669"/>
    <property type="project" value="TreeGrafter"/>
</dbReference>
<protein>
    <submittedName>
        <fullName evidence="9">Uncharacterized protein</fullName>
    </submittedName>
</protein>
<dbReference type="InterPro" id="IPR051575">
    <property type="entry name" value="Myb-like_DNA-bd"/>
</dbReference>
<keyword evidence="2" id="KW-0805">Transcription regulation</keyword>
<dbReference type="PANTHER" id="PTHR46621:SF1">
    <property type="entry name" value="SNRNA-ACTIVATING PROTEIN COMPLEX SUBUNIT 4"/>
    <property type="match status" value="1"/>
</dbReference>
<feature type="region of interest" description="Disordered" evidence="6">
    <location>
        <begin position="1"/>
        <end position="28"/>
    </location>
</feature>
<evidence type="ECO:0000256" key="1">
    <source>
        <dbReference type="ARBA" id="ARBA00004123"/>
    </source>
</evidence>
<dbReference type="AlphaFoldDB" id="A0A8K0E0K6"/>
<feature type="region of interest" description="Disordered" evidence="6">
    <location>
        <begin position="786"/>
        <end position="807"/>
    </location>
</feature>
<comment type="subcellular location">
    <subcellularLocation>
        <location evidence="1">Nucleus</location>
    </subcellularLocation>
</comment>
<keyword evidence="3" id="KW-0238">DNA-binding</keyword>
<feature type="region of interest" description="Disordered" evidence="6">
    <location>
        <begin position="128"/>
        <end position="149"/>
    </location>
</feature>
<keyword evidence="5" id="KW-0539">Nucleus</keyword>
<reference evidence="9" key="1">
    <citation type="submission" date="2020-03" db="EMBL/GenBank/DDBJ databases">
        <title>A high-quality chromosome-level genome assembly of a woody plant with both climbing and erect habits, Rhamnella rubrinervis.</title>
        <authorList>
            <person name="Lu Z."/>
            <person name="Yang Y."/>
            <person name="Zhu X."/>
            <person name="Sun Y."/>
        </authorList>
    </citation>
    <scope>NUCLEOTIDE SEQUENCE</scope>
    <source>
        <strain evidence="9">BYM</strain>
        <tissue evidence="9">Leaf</tissue>
    </source>
</reference>
<feature type="region of interest" description="Disordered" evidence="6">
    <location>
        <begin position="650"/>
        <end position="745"/>
    </location>
</feature>